<sequence length="180" mass="19348">MKPATSTHVSEEPAEDLLPASRNPFDLRMILAVLGGVLLMVLMGLTVVDVIGRYLFNSPLQGATELTELLLAATIFLGLPAVSLANDHVTVDLLTDRLPFRLQPWRLALTGIFSAVILAIVAWRIWIYAGQIGGYGGVTTSLRIPIAPLGYFCAVCTAAGALLSVAVPLLDLVRRLKNRT</sequence>
<feature type="transmembrane region" description="Helical" evidence="9">
    <location>
        <begin position="68"/>
        <end position="86"/>
    </location>
</feature>
<evidence type="ECO:0000256" key="1">
    <source>
        <dbReference type="ARBA" id="ARBA00004429"/>
    </source>
</evidence>
<dbReference type="AlphaFoldDB" id="A0A1X6ZC60"/>
<evidence type="ECO:0000256" key="4">
    <source>
        <dbReference type="ARBA" id="ARBA00022519"/>
    </source>
</evidence>
<keyword evidence="7 9" id="KW-0472">Membrane</keyword>
<dbReference type="InterPro" id="IPR055348">
    <property type="entry name" value="DctQ"/>
</dbReference>
<evidence type="ECO:0000256" key="3">
    <source>
        <dbReference type="ARBA" id="ARBA00022475"/>
    </source>
</evidence>
<dbReference type="GO" id="GO:0022857">
    <property type="term" value="F:transmembrane transporter activity"/>
    <property type="evidence" value="ECO:0007669"/>
    <property type="project" value="UniProtKB-UniRule"/>
</dbReference>
<proteinExistence type="inferred from homology"/>
<keyword evidence="5 9" id="KW-0812">Transmembrane</keyword>
<feature type="transmembrane region" description="Helical" evidence="9">
    <location>
        <begin position="149"/>
        <end position="170"/>
    </location>
</feature>
<gene>
    <name evidence="11" type="primary">siaT_17</name>
    <name evidence="11" type="ORF">PSM7751_02213</name>
</gene>
<keyword evidence="12" id="KW-1185">Reference proteome</keyword>
<dbReference type="RefSeq" id="WP_085888270.1">
    <property type="nucleotide sequence ID" value="NZ_FWFN01000004.1"/>
</dbReference>
<feature type="transmembrane region" description="Helical" evidence="9">
    <location>
        <begin position="30"/>
        <end position="56"/>
    </location>
</feature>
<dbReference type="PANTHER" id="PTHR35011">
    <property type="entry name" value="2,3-DIKETO-L-GULONATE TRAP TRANSPORTER SMALL PERMEASE PROTEIN YIAM"/>
    <property type="match status" value="1"/>
</dbReference>
<comment type="subcellular location">
    <subcellularLocation>
        <location evidence="1 9">Cell inner membrane</location>
        <topology evidence="1 9">Multi-pass membrane protein</topology>
    </subcellularLocation>
</comment>
<evidence type="ECO:0000313" key="11">
    <source>
        <dbReference type="EMBL" id="SLN47305.1"/>
    </source>
</evidence>
<dbReference type="GO" id="GO:0015740">
    <property type="term" value="P:C4-dicarboxylate transport"/>
    <property type="evidence" value="ECO:0007669"/>
    <property type="project" value="TreeGrafter"/>
</dbReference>
<evidence type="ECO:0000256" key="8">
    <source>
        <dbReference type="ARBA" id="ARBA00038436"/>
    </source>
</evidence>
<dbReference type="InterPro" id="IPR007387">
    <property type="entry name" value="TRAP_DctQ"/>
</dbReference>
<reference evidence="11 12" key="1">
    <citation type="submission" date="2017-03" db="EMBL/GenBank/DDBJ databases">
        <authorList>
            <person name="Afonso C.L."/>
            <person name="Miller P.J."/>
            <person name="Scott M.A."/>
            <person name="Spackman E."/>
            <person name="Goraichik I."/>
            <person name="Dimitrov K.M."/>
            <person name="Suarez D.L."/>
            <person name="Swayne D.E."/>
        </authorList>
    </citation>
    <scope>NUCLEOTIDE SEQUENCE [LARGE SCALE GENOMIC DNA]</scope>
    <source>
        <strain evidence="11 12">CECT 7751</strain>
    </source>
</reference>
<evidence type="ECO:0000256" key="9">
    <source>
        <dbReference type="RuleBase" id="RU369079"/>
    </source>
</evidence>
<evidence type="ECO:0000256" key="7">
    <source>
        <dbReference type="ARBA" id="ARBA00023136"/>
    </source>
</evidence>
<dbReference type="Pfam" id="PF04290">
    <property type="entry name" value="DctQ"/>
    <property type="match status" value="1"/>
</dbReference>
<organism evidence="11 12">
    <name type="scientific">Pseudooceanicola marinus</name>
    <dbReference type="NCBI Taxonomy" id="396013"/>
    <lineage>
        <taxon>Bacteria</taxon>
        <taxon>Pseudomonadati</taxon>
        <taxon>Pseudomonadota</taxon>
        <taxon>Alphaproteobacteria</taxon>
        <taxon>Rhodobacterales</taxon>
        <taxon>Paracoccaceae</taxon>
        <taxon>Pseudooceanicola</taxon>
    </lineage>
</organism>
<dbReference type="PANTHER" id="PTHR35011:SF10">
    <property type="entry name" value="TRAP TRANSPORTER SMALL PERMEASE PROTEIN"/>
    <property type="match status" value="1"/>
</dbReference>
<evidence type="ECO:0000256" key="2">
    <source>
        <dbReference type="ARBA" id="ARBA00022448"/>
    </source>
</evidence>
<dbReference type="Proteomes" id="UP000193963">
    <property type="component" value="Unassembled WGS sequence"/>
</dbReference>
<keyword evidence="4 9" id="KW-0997">Cell inner membrane</keyword>
<evidence type="ECO:0000313" key="12">
    <source>
        <dbReference type="Proteomes" id="UP000193963"/>
    </source>
</evidence>
<dbReference type="EMBL" id="FWFN01000004">
    <property type="protein sequence ID" value="SLN47305.1"/>
    <property type="molecule type" value="Genomic_DNA"/>
</dbReference>
<protein>
    <recommendedName>
        <fullName evidence="9">TRAP transporter small permease protein</fullName>
    </recommendedName>
</protein>
<evidence type="ECO:0000256" key="5">
    <source>
        <dbReference type="ARBA" id="ARBA00022692"/>
    </source>
</evidence>
<feature type="domain" description="Tripartite ATP-independent periplasmic transporters DctQ component" evidence="10">
    <location>
        <begin position="42"/>
        <end position="175"/>
    </location>
</feature>
<evidence type="ECO:0000259" key="10">
    <source>
        <dbReference type="Pfam" id="PF04290"/>
    </source>
</evidence>
<keyword evidence="6 9" id="KW-1133">Transmembrane helix</keyword>
<accession>A0A1X6ZC60</accession>
<name>A0A1X6ZC60_9RHOB</name>
<feature type="transmembrane region" description="Helical" evidence="9">
    <location>
        <begin position="107"/>
        <end position="129"/>
    </location>
</feature>
<keyword evidence="3" id="KW-1003">Cell membrane</keyword>
<comment type="subunit">
    <text evidence="9">The complex comprises the extracytoplasmic solute receptor protein and the two transmembrane proteins.</text>
</comment>
<dbReference type="GO" id="GO:0005886">
    <property type="term" value="C:plasma membrane"/>
    <property type="evidence" value="ECO:0007669"/>
    <property type="project" value="UniProtKB-SubCell"/>
</dbReference>
<comment type="similarity">
    <text evidence="8 9">Belongs to the TRAP transporter small permease family.</text>
</comment>
<comment type="function">
    <text evidence="9">Part of the tripartite ATP-independent periplasmic (TRAP) transport system.</text>
</comment>
<keyword evidence="2 9" id="KW-0813">Transport</keyword>
<evidence type="ECO:0000256" key="6">
    <source>
        <dbReference type="ARBA" id="ARBA00022989"/>
    </source>
</evidence>